<evidence type="ECO:0000313" key="1">
    <source>
        <dbReference type="EMBL" id="QFZ30128.1"/>
    </source>
</evidence>
<keyword evidence="2" id="KW-1185">Reference proteome</keyword>
<accession>A0ACD0WSL8</accession>
<gene>
    <name evidence="1" type="ORF">EJF14_70200</name>
</gene>
<dbReference type="Proteomes" id="UP000326582">
    <property type="component" value="Chromosome 7"/>
</dbReference>
<evidence type="ECO:0000313" key="2">
    <source>
        <dbReference type="Proteomes" id="UP000326582"/>
    </source>
</evidence>
<name>A0ACD0WSL8_CLALS</name>
<dbReference type="EMBL" id="CP038490">
    <property type="protein sequence ID" value="QFZ30128.1"/>
    <property type="molecule type" value="Genomic_DNA"/>
</dbReference>
<proteinExistence type="predicted"/>
<organism evidence="1 2">
    <name type="scientific">Clavispora lusitaniae</name>
    <name type="common">Candida lusitaniae</name>
    <dbReference type="NCBI Taxonomy" id="36911"/>
    <lineage>
        <taxon>Eukaryota</taxon>
        <taxon>Fungi</taxon>
        <taxon>Dikarya</taxon>
        <taxon>Ascomycota</taxon>
        <taxon>Saccharomycotina</taxon>
        <taxon>Pichiomycetes</taxon>
        <taxon>Metschnikowiaceae</taxon>
        <taxon>Clavispora</taxon>
    </lineage>
</organism>
<protein>
    <submittedName>
        <fullName evidence="1">Long chronological lifespan protein</fullName>
    </submittedName>
</protein>
<reference evidence="2" key="1">
    <citation type="journal article" date="2019" name="MBio">
        <title>Comparative genomics for the elucidation of multidrug resistance (MDR) in Candida lusitaniae.</title>
        <authorList>
            <person name="Kannan A."/>
            <person name="Asner S.A."/>
            <person name="Trachsel E."/>
            <person name="Kelly S."/>
            <person name="Parker J."/>
            <person name="Sanglard D."/>
        </authorList>
    </citation>
    <scope>NUCLEOTIDE SEQUENCE [LARGE SCALE GENOMIC DNA]</scope>
    <source>
        <strain evidence="2">P1</strain>
    </source>
</reference>
<sequence>MFRILYLFVLCGAVSASIFNFMHDQYQHQEPRHEVSFEQRVLESNCDKYLCPGTLECVARPQDCPCPYPSSQMRCVLPNGDPLCISKPTGDYNGKYDDPAKNWKVDAKDDNVRDCGWVKRAWEGRV</sequence>